<keyword evidence="2" id="KW-0472">Membrane</keyword>
<evidence type="ECO:0008006" key="5">
    <source>
        <dbReference type="Google" id="ProtNLM"/>
    </source>
</evidence>
<protein>
    <recommendedName>
        <fullName evidence="5">Transmembrane protein</fullName>
    </recommendedName>
</protein>
<organism evidence="3 4">
    <name type="scientific">Ridgeia piscesae</name>
    <name type="common">Tubeworm</name>
    <dbReference type="NCBI Taxonomy" id="27915"/>
    <lineage>
        <taxon>Eukaryota</taxon>
        <taxon>Metazoa</taxon>
        <taxon>Spiralia</taxon>
        <taxon>Lophotrochozoa</taxon>
        <taxon>Annelida</taxon>
        <taxon>Polychaeta</taxon>
        <taxon>Sedentaria</taxon>
        <taxon>Canalipalpata</taxon>
        <taxon>Sabellida</taxon>
        <taxon>Siboglinidae</taxon>
        <taxon>Ridgeia</taxon>
    </lineage>
</organism>
<keyword evidence="4" id="KW-1185">Reference proteome</keyword>
<name>A0AAD9NZJ1_RIDPI</name>
<dbReference type="Proteomes" id="UP001209878">
    <property type="component" value="Unassembled WGS sequence"/>
</dbReference>
<evidence type="ECO:0000256" key="2">
    <source>
        <dbReference type="SAM" id="Phobius"/>
    </source>
</evidence>
<keyword evidence="2" id="KW-1133">Transmembrane helix</keyword>
<feature type="region of interest" description="Disordered" evidence="1">
    <location>
        <begin position="65"/>
        <end position="114"/>
    </location>
</feature>
<gene>
    <name evidence="3" type="ORF">NP493_239g04000</name>
</gene>
<dbReference type="AlphaFoldDB" id="A0AAD9NZJ1"/>
<proteinExistence type="predicted"/>
<evidence type="ECO:0000313" key="3">
    <source>
        <dbReference type="EMBL" id="KAK2185355.1"/>
    </source>
</evidence>
<feature type="transmembrane region" description="Helical" evidence="2">
    <location>
        <begin position="34"/>
        <end position="57"/>
    </location>
</feature>
<dbReference type="EMBL" id="JAODUO010000239">
    <property type="protein sequence ID" value="KAK2185355.1"/>
    <property type="molecule type" value="Genomic_DNA"/>
</dbReference>
<evidence type="ECO:0000256" key="1">
    <source>
        <dbReference type="SAM" id="MobiDB-lite"/>
    </source>
</evidence>
<keyword evidence="2" id="KW-0812">Transmembrane</keyword>
<sequence length="114" mass="12093">MDASHTASPMAYTVVQATNVTSEDDDSSSLSTPMVYAIITGSMFCAVVLLGLVNATLKNKTCKRLKDEETGAEPTERWVSPKAQSGDTPKPKGSKAGSGRRSSRRKTKLAASRA</sequence>
<reference evidence="3" key="1">
    <citation type="journal article" date="2023" name="Mol. Biol. Evol.">
        <title>Third-Generation Sequencing Reveals the Adaptive Role of the Epigenome in Three Deep-Sea Polychaetes.</title>
        <authorList>
            <person name="Perez M."/>
            <person name="Aroh O."/>
            <person name="Sun Y."/>
            <person name="Lan Y."/>
            <person name="Juniper S.K."/>
            <person name="Young C.R."/>
            <person name="Angers B."/>
            <person name="Qian P.Y."/>
        </authorList>
    </citation>
    <scope>NUCLEOTIDE SEQUENCE</scope>
    <source>
        <strain evidence="3">R07B-5</strain>
    </source>
</reference>
<accession>A0AAD9NZJ1</accession>
<evidence type="ECO:0000313" key="4">
    <source>
        <dbReference type="Proteomes" id="UP001209878"/>
    </source>
</evidence>
<comment type="caution">
    <text evidence="3">The sequence shown here is derived from an EMBL/GenBank/DDBJ whole genome shotgun (WGS) entry which is preliminary data.</text>
</comment>